<feature type="chain" id="PRO_5020454924" evidence="2">
    <location>
        <begin position="40"/>
        <end position="343"/>
    </location>
</feature>
<dbReference type="Gene3D" id="3.40.50.1980">
    <property type="entry name" value="Nitrogenase molybdenum iron protein domain"/>
    <property type="match status" value="2"/>
</dbReference>
<gene>
    <name evidence="4" type="ORF">E8P82_11950</name>
</gene>
<evidence type="ECO:0000259" key="3">
    <source>
        <dbReference type="PROSITE" id="PS50983"/>
    </source>
</evidence>
<evidence type="ECO:0000313" key="5">
    <source>
        <dbReference type="Proteomes" id="UP000305233"/>
    </source>
</evidence>
<dbReference type="AlphaFoldDB" id="A0A4S5E246"/>
<accession>A0A4S5E246</accession>
<dbReference type="PANTHER" id="PTHR30535:SF34">
    <property type="entry name" value="MOLYBDATE-BINDING PROTEIN MOLA"/>
    <property type="match status" value="1"/>
</dbReference>
<feature type="domain" description="Fe/B12 periplasmic-binding" evidence="3">
    <location>
        <begin position="72"/>
        <end position="343"/>
    </location>
</feature>
<dbReference type="Proteomes" id="UP000305233">
    <property type="component" value="Unassembled WGS sequence"/>
</dbReference>
<dbReference type="PROSITE" id="PS50983">
    <property type="entry name" value="FE_B12_PBP"/>
    <property type="match status" value="1"/>
</dbReference>
<reference evidence="4 5" key="1">
    <citation type="submission" date="2019-04" db="EMBL/GenBank/DDBJ databases">
        <authorList>
            <person name="Liu Q."/>
            <person name="Xin Y.-H."/>
        </authorList>
    </citation>
    <scope>NUCLEOTIDE SEQUENCE [LARGE SCALE GENOMIC DNA]</scope>
    <source>
        <strain evidence="4 5">AM23</strain>
    </source>
</reference>
<keyword evidence="5" id="KW-1185">Reference proteome</keyword>
<comment type="similarity">
    <text evidence="1">Belongs to the bacterial solute-binding protein 8 family.</text>
</comment>
<dbReference type="Pfam" id="PF01497">
    <property type="entry name" value="Peripla_BP_2"/>
    <property type="match status" value="1"/>
</dbReference>
<dbReference type="SUPFAM" id="SSF53807">
    <property type="entry name" value="Helical backbone' metal receptor"/>
    <property type="match status" value="1"/>
</dbReference>
<dbReference type="InterPro" id="IPR002491">
    <property type="entry name" value="ABC_transptr_periplasmic_BD"/>
</dbReference>
<dbReference type="GO" id="GO:0071281">
    <property type="term" value="P:cellular response to iron ion"/>
    <property type="evidence" value="ECO:0007669"/>
    <property type="project" value="TreeGrafter"/>
</dbReference>
<evidence type="ECO:0000256" key="1">
    <source>
        <dbReference type="ARBA" id="ARBA00008814"/>
    </source>
</evidence>
<evidence type="ECO:0000256" key="2">
    <source>
        <dbReference type="SAM" id="SignalP"/>
    </source>
</evidence>
<organism evidence="4 5">
    <name type="scientific">Arthrobacter echini</name>
    <dbReference type="NCBI Taxonomy" id="1529066"/>
    <lineage>
        <taxon>Bacteria</taxon>
        <taxon>Bacillati</taxon>
        <taxon>Actinomycetota</taxon>
        <taxon>Actinomycetes</taxon>
        <taxon>Micrococcales</taxon>
        <taxon>Micrococcaceae</taxon>
        <taxon>Arthrobacter</taxon>
    </lineage>
</organism>
<comment type="caution">
    <text evidence="4">The sequence shown here is derived from an EMBL/GenBank/DDBJ whole genome shotgun (WGS) entry which is preliminary data.</text>
</comment>
<dbReference type="EMBL" id="SSWH01000011">
    <property type="protein sequence ID" value="THJ65461.1"/>
    <property type="molecule type" value="Genomic_DNA"/>
</dbReference>
<name>A0A4S5E246_9MICC</name>
<evidence type="ECO:0000313" key="4">
    <source>
        <dbReference type="EMBL" id="THJ65461.1"/>
    </source>
</evidence>
<proteinExistence type="inferred from homology"/>
<keyword evidence="2" id="KW-0732">Signal</keyword>
<dbReference type="PANTHER" id="PTHR30535">
    <property type="entry name" value="VITAMIN B12-BINDING PROTEIN"/>
    <property type="match status" value="1"/>
</dbReference>
<dbReference type="InterPro" id="IPR050902">
    <property type="entry name" value="ABC_Transporter_SBP"/>
</dbReference>
<dbReference type="OrthoDB" id="9797850at2"/>
<protein>
    <submittedName>
        <fullName evidence="4">ABC transporter substrate-binding protein</fullName>
    </submittedName>
</protein>
<feature type="signal peptide" evidence="2">
    <location>
        <begin position="1"/>
        <end position="39"/>
    </location>
</feature>
<sequence>MNHEHDQIHRPRSTVKKFSVLSLALASTLSLALAGCSSAAGPDEAATDESGEYPLTIMNCGKEVILAAPPERVVLLDSSPVTFLHLLDVMDRVVARAGTYPSEYYDADTQAEIDRIPLLTDKLDTSGHLQISQEVVMAQEPDLVLGTAEGMNRETLAASGIPLLEEPSFCPDPPSDADFADIGDQMETYARAFGMEERGIELAQELDDRVQEISLSVPEGEKRTAAVLYPTVGGGVTYAYGTGSMAHPQLEAAGFTNVFADEDQRVFEVSREELIGRDPDVLILLHSAGDPTEISSAITSLRGAQSITAVANDDVMVQLFNFTEPASPLSILGLEHIIERFEQ</sequence>